<dbReference type="InterPro" id="IPR000073">
    <property type="entry name" value="AB_hydrolase_1"/>
</dbReference>
<dbReference type="Proteomes" id="UP001305421">
    <property type="component" value="Chromosome"/>
</dbReference>
<accession>A0ABY9Y957</accession>
<evidence type="ECO:0000259" key="1">
    <source>
        <dbReference type="Pfam" id="PF00561"/>
    </source>
</evidence>
<keyword evidence="3" id="KW-1185">Reference proteome</keyword>
<gene>
    <name evidence="2" type="ORF">PDM28_11810</name>
</gene>
<protein>
    <submittedName>
        <fullName evidence="2">Alpha/beta fold hydrolase</fullName>
    </submittedName>
</protein>
<dbReference type="PANTHER" id="PTHR43433:SF5">
    <property type="entry name" value="AB HYDROLASE-1 DOMAIN-CONTAINING PROTEIN"/>
    <property type="match status" value="1"/>
</dbReference>
<organism evidence="2 3">
    <name type="scientific">Stenotrophomonas aracearum</name>
    <dbReference type="NCBI Taxonomy" id="3003272"/>
    <lineage>
        <taxon>Bacteria</taxon>
        <taxon>Pseudomonadati</taxon>
        <taxon>Pseudomonadota</taxon>
        <taxon>Gammaproteobacteria</taxon>
        <taxon>Lysobacterales</taxon>
        <taxon>Lysobacteraceae</taxon>
        <taxon>Stenotrophomonas</taxon>
    </lineage>
</organism>
<dbReference type="Pfam" id="PF00561">
    <property type="entry name" value="Abhydrolase_1"/>
    <property type="match status" value="1"/>
</dbReference>
<dbReference type="InterPro" id="IPR029058">
    <property type="entry name" value="AB_hydrolase_fold"/>
</dbReference>
<dbReference type="EMBL" id="CP115543">
    <property type="protein sequence ID" value="WNH47387.1"/>
    <property type="molecule type" value="Genomic_DNA"/>
</dbReference>
<dbReference type="PANTHER" id="PTHR43433">
    <property type="entry name" value="HYDROLASE, ALPHA/BETA FOLD FAMILY PROTEIN"/>
    <property type="match status" value="1"/>
</dbReference>
<dbReference type="Gene3D" id="3.40.50.1820">
    <property type="entry name" value="alpha/beta hydrolase"/>
    <property type="match status" value="1"/>
</dbReference>
<evidence type="ECO:0000313" key="2">
    <source>
        <dbReference type="EMBL" id="WNH47387.1"/>
    </source>
</evidence>
<dbReference type="RefSeq" id="WP_311182169.1">
    <property type="nucleotide sequence ID" value="NZ_CP115543.1"/>
</dbReference>
<dbReference type="GO" id="GO:0016787">
    <property type="term" value="F:hydrolase activity"/>
    <property type="evidence" value="ECO:0007669"/>
    <property type="project" value="UniProtKB-KW"/>
</dbReference>
<dbReference type="InterPro" id="IPR050471">
    <property type="entry name" value="AB_hydrolase"/>
</dbReference>
<feature type="domain" description="AB hydrolase-1" evidence="1">
    <location>
        <begin position="23"/>
        <end position="251"/>
    </location>
</feature>
<keyword evidence="2" id="KW-0378">Hydrolase</keyword>
<sequence>MPLMTTSRGSAHWTETASPADAPPVVLIHGLGGDATFWVAEQHALADRFRVLAVDLRGSGKTPGGNLPFSIEDLAQDVLAIMDAAGIDAAHVVGFSMGGTVAQALALAAPQRVRSLVLAATFAHTGTQAELFLKAIGAVYASGATPKQIFELVLPWLFSDRFLSSPAAAPYLDYPENADDEQDRDDWLRLLQAMLAFDGRPALSRLRMPTLVIGGDEDRLAPLEGVHALVAGLPQATLCMLPGGHLMNVESPQRFVDALATHFVAHASTAEFRPAMPA</sequence>
<proteinExistence type="predicted"/>
<dbReference type="InterPro" id="IPR000639">
    <property type="entry name" value="Epox_hydrolase-like"/>
</dbReference>
<dbReference type="SUPFAM" id="SSF53474">
    <property type="entry name" value="alpha/beta-Hydrolases"/>
    <property type="match status" value="1"/>
</dbReference>
<dbReference type="PRINTS" id="PR00111">
    <property type="entry name" value="ABHYDROLASE"/>
</dbReference>
<reference evidence="2 3" key="1">
    <citation type="submission" date="2022-12" db="EMBL/GenBank/DDBJ databases">
        <title>Two new species, Stenotrophomonas aracearum and Stenotrophomonas oahuensis, isolated from Anthurium (Araceae family) in Hawaii.</title>
        <authorList>
            <person name="Chunag S.C."/>
            <person name="Dobhal S."/>
            <person name="Alvarez A."/>
            <person name="Arif M."/>
        </authorList>
    </citation>
    <scope>NUCLEOTIDE SEQUENCE [LARGE SCALE GENOMIC DNA]</scope>
    <source>
        <strain evidence="2 3">A5588</strain>
    </source>
</reference>
<dbReference type="PRINTS" id="PR00412">
    <property type="entry name" value="EPOXHYDRLASE"/>
</dbReference>
<evidence type="ECO:0000313" key="3">
    <source>
        <dbReference type="Proteomes" id="UP001305421"/>
    </source>
</evidence>
<name>A0ABY9Y957_9GAMM</name>